<organism evidence="1 2">
    <name type="scientific">Hydnomerulius pinastri MD-312</name>
    <dbReference type="NCBI Taxonomy" id="994086"/>
    <lineage>
        <taxon>Eukaryota</taxon>
        <taxon>Fungi</taxon>
        <taxon>Dikarya</taxon>
        <taxon>Basidiomycota</taxon>
        <taxon>Agaricomycotina</taxon>
        <taxon>Agaricomycetes</taxon>
        <taxon>Agaricomycetidae</taxon>
        <taxon>Boletales</taxon>
        <taxon>Boletales incertae sedis</taxon>
        <taxon>Leucogyrophana</taxon>
    </lineage>
</organism>
<evidence type="ECO:0000313" key="1">
    <source>
        <dbReference type="EMBL" id="KIJ59148.1"/>
    </source>
</evidence>
<gene>
    <name evidence="1" type="ORF">HYDPIDRAFT_64146</name>
</gene>
<dbReference type="EMBL" id="KN839895">
    <property type="protein sequence ID" value="KIJ59148.1"/>
    <property type="molecule type" value="Genomic_DNA"/>
</dbReference>
<dbReference type="HOGENOM" id="CLU_155624_2_2_1"/>
<reference evidence="1 2" key="1">
    <citation type="submission" date="2014-04" db="EMBL/GenBank/DDBJ databases">
        <title>Evolutionary Origins and Diversification of the Mycorrhizal Mutualists.</title>
        <authorList>
            <consortium name="DOE Joint Genome Institute"/>
            <consortium name="Mycorrhizal Genomics Consortium"/>
            <person name="Kohler A."/>
            <person name="Kuo A."/>
            <person name="Nagy L.G."/>
            <person name="Floudas D."/>
            <person name="Copeland A."/>
            <person name="Barry K.W."/>
            <person name="Cichocki N."/>
            <person name="Veneault-Fourrey C."/>
            <person name="LaButti K."/>
            <person name="Lindquist E.A."/>
            <person name="Lipzen A."/>
            <person name="Lundell T."/>
            <person name="Morin E."/>
            <person name="Murat C."/>
            <person name="Riley R."/>
            <person name="Ohm R."/>
            <person name="Sun H."/>
            <person name="Tunlid A."/>
            <person name="Henrissat B."/>
            <person name="Grigoriev I.V."/>
            <person name="Hibbett D.S."/>
            <person name="Martin F."/>
        </authorList>
    </citation>
    <scope>NUCLEOTIDE SEQUENCE [LARGE SCALE GENOMIC DNA]</scope>
    <source>
        <strain evidence="1 2">MD-312</strain>
    </source>
</reference>
<dbReference type="OrthoDB" id="3259770at2759"/>
<accession>A0A0C9W051</accession>
<evidence type="ECO:0000313" key="2">
    <source>
        <dbReference type="Proteomes" id="UP000053820"/>
    </source>
</evidence>
<sequence>DLQDSNIPHRTKTRELILAAWQDYFEVLKADLKKAAGKISFTSDIWSVENLDLYLAMTVHWI</sequence>
<feature type="non-terminal residue" evidence="1">
    <location>
        <position position="62"/>
    </location>
</feature>
<proteinExistence type="predicted"/>
<dbReference type="AlphaFoldDB" id="A0A0C9W051"/>
<feature type="non-terminal residue" evidence="1">
    <location>
        <position position="1"/>
    </location>
</feature>
<dbReference type="Proteomes" id="UP000053820">
    <property type="component" value="Unassembled WGS sequence"/>
</dbReference>
<keyword evidence="2" id="KW-1185">Reference proteome</keyword>
<name>A0A0C9W051_9AGAM</name>
<protein>
    <submittedName>
        <fullName evidence="1">Unplaced genomic scaffold scaffold_61, whole genome shotgun sequence</fullName>
    </submittedName>
</protein>